<reference evidence="1 2" key="1">
    <citation type="submission" date="2014-06" db="EMBL/GenBank/DDBJ databases">
        <title>Evolutionary Origins and Diversification of the Mycorrhizal Mutualists.</title>
        <authorList>
            <consortium name="DOE Joint Genome Institute"/>
            <consortium name="Mycorrhizal Genomics Consortium"/>
            <person name="Kohler A."/>
            <person name="Kuo A."/>
            <person name="Nagy L.G."/>
            <person name="Floudas D."/>
            <person name="Copeland A."/>
            <person name="Barry K.W."/>
            <person name="Cichocki N."/>
            <person name="Veneault-Fourrey C."/>
            <person name="LaButti K."/>
            <person name="Lindquist E.A."/>
            <person name="Lipzen A."/>
            <person name="Lundell T."/>
            <person name="Morin E."/>
            <person name="Murat C."/>
            <person name="Riley R."/>
            <person name="Ohm R."/>
            <person name="Sun H."/>
            <person name="Tunlid A."/>
            <person name="Henrissat B."/>
            <person name="Grigoriev I.V."/>
            <person name="Hibbett D.S."/>
            <person name="Martin F."/>
        </authorList>
    </citation>
    <scope>NUCLEOTIDE SEQUENCE [LARGE SCALE GENOMIC DNA]</scope>
    <source>
        <strain evidence="1 2">SS14</strain>
    </source>
</reference>
<evidence type="ECO:0000313" key="2">
    <source>
        <dbReference type="Proteomes" id="UP000054279"/>
    </source>
</evidence>
<protein>
    <submittedName>
        <fullName evidence="1">Uncharacterized protein</fullName>
    </submittedName>
</protein>
<evidence type="ECO:0000313" key="1">
    <source>
        <dbReference type="EMBL" id="KIJ38916.1"/>
    </source>
</evidence>
<dbReference type="AlphaFoldDB" id="A0A0C9VMN6"/>
<accession>A0A0C9VMN6</accession>
<keyword evidence="2" id="KW-1185">Reference proteome</keyword>
<sequence length="162" mass="18808">MIAKVSSTVKSARRWLSCRGERKEQVKQVSIEEKAKRVFILELCLMECSVVRGAEGCTLEVGAGGRGSAVNVRKKARISISITTSYLYLLNHLQPSSFYRKVRTEETVEAWRKRGDVLLQKLVRSEAEMTKWDYEEEMDDFEVEFELWLMLEPFDMGEEEEE</sequence>
<dbReference type="EMBL" id="KN837156">
    <property type="protein sequence ID" value="KIJ38916.1"/>
    <property type="molecule type" value="Genomic_DNA"/>
</dbReference>
<gene>
    <name evidence="1" type="ORF">M422DRAFT_258324</name>
</gene>
<dbReference type="Proteomes" id="UP000054279">
    <property type="component" value="Unassembled WGS sequence"/>
</dbReference>
<dbReference type="HOGENOM" id="CLU_138728_0_0_1"/>
<name>A0A0C9VMN6_SPHS4</name>
<proteinExistence type="predicted"/>
<organism evidence="1 2">
    <name type="scientific">Sphaerobolus stellatus (strain SS14)</name>
    <dbReference type="NCBI Taxonomy" id="990650"/>
    <lineage>
        <taxon>Eukaryota</taxon>
        <taxon>Fungi</taxon>
        <taxon>Dikarya</taxon>
        <taxon>Basidiomycota</taxon>
        <taxon>Agaricomycotina</taxon>
        <taxon>Agaricomycetes</taxon>
        <taxon>Phallomycetidae</taxon>
        <taxon>Geastrales</taxon>
        <taxon>Sphaerobolaceae</taxon>
        <taxon>Sphaerobolus</taxon>
    </lineage>
</organism>